<evidence type="ECO:0008006" key="3">
    <source>
        <dbReference type="Google" id="ProtNLM"/>
    </source>
</evidence>
<dbReference type="Proteomes" id="UP000739538">
    <property type="component" value="Unassembled WGS sequence"/>
</dbReference>
<reference evidence="1" key="2">
    <citation type="journal article" date="2021" name="Microbiome">
        <title>Successional dynamics and alternative stable states in a saline activated sludge microbial community over 9 years.</title>
        <authorList>
            <person name="Wang Y."/>
            <person name="Ye J."/>
            <person name="Ju F."/>
            <person name="Liu L."/>
            <person name="Boyd J.A."/>
            <person name="Deng Y."/>
            <person name="Parks D.H."/>
            <person name="Jiang X."/>
            <person name="Yin X."/>
            <person name="Woodcroft B.J."/>
            <person name="Tyson G.W."/>
            <person name="Hugenholtz P."/>
            <person name="Polz M.F."/>
            <person name="Zhang T."/>
        </authorList>
    </citation>
    <scope>NUCLEOTIDE SEQUENCE</scope>
    <source>
        <strain evidence="1">HKST-UBA02</strain>
    </source>
</reference>
<protein>
    <recommendedName>
        <fullName evidence="3">SbsA Ig-like domain-containing protein</fullName>
    </recommendedName>
</protein>
<dbReference type="AlphaFoldDB" id="A0A956NJB5"/>
<evidence type="ECO:0000313" key="1">
    <source>
        <dbReference type="EMBL" id="MCA9759646.1"/>
    </source>
</evidence>
<accession>A0A956NJB5</accession>
<feature type="non-terminal residue" evidence="1">
    <location>
        <position position="793"/>
    </location>
</feature>
<sequence>TIFTFRATSGLPESAAIDVSLSGNIAGLSSGISLGEDYSWSFQTLDCVGPEVVRCEPSGTVTIPNPVVVVAFDQPVRGVEAGLSVEDQASADLVASITTTDDVEYRVILNRNLSDGEAVAVRIDASEVTDTSGNGMAADHECGFVVELPVLSDWSPTGSVCPTNLSVTFDSPVFGPESRSAWHVTADGAGITGGVVTRSTDGRTFTLGLGDLLPESAEVAVSIDGSIRTPDGDPFDFTHAWTFSTRDCTAPNVVECSSTGTLQDGSLVVVVEVDEPVQAFGDHVVVRTNDLDASWTYAIPPTPTRYEIQVQGVEPGDFVQVAVDQSLADRSGNLLGSDHTCEFEIPLDPWMPNPPVRIPGAGDALCPNEVTSIELQFDEGVSGLESAGSWSVRTDGDGRLGQVAVERNATGTRYVWTPDRPFGERETIEVTVEGALQNDRGQEVPHISTWGFTTRDCTAPSIVDIDLSATTDPTVPKIRVEFTEPVQAFADHVTIEVDGAEVALGQVGTTDDIRFEFTPAQVLTDGADVSVIVDGEIEDYASNPMGVIWEFQFTVVDDDGSCPSAVSVAPARNSISPGGREIRVTFSEPVVGADDPDSWYVSGVHNSVEKIYSGTVVPMANNQYRFVLSEGSAFSRGEVVRVHVDGVEDRVGNPLCEPISWIFALERQEQVEAPITPLFPEGRYFMTTIPVDVPVGTRLSQVFAASLGTMGEMTWRGYGVHGGHLVEDPVVVAGRAYWIATVSAPAEPPALQGRQHQSLVEVALEPGWCLVGAPNPGANVRWSDVLVSVGDEA</sequence>
<gene>
    <name evidence="1" type="ORF">KDA27_27870</name>
</gene>
<organism evidence="1 2">
    <name type="scientific">Eiseniibacteriota bacterium</name>
    <dbReference type="NCBI Taxonomy" id="2212470"/>
    <lineage>
        <taxon>Bacteria</taxon>
        <taxon>Candidatus Eiseniibacteriota</taxon>
    </lineage>
</organism>
<reference evidence="1" key="1">
    <citation type="submission" date="2020-04" db="EMBL/GenBank/DDBJ databases">
        <authorList>
            <person name="Zhang T."/>
        </authorList>
    </citation>
    <scope>NUCLEOTIDE SEQUENCE</scope>
    <source>
        <strain evidence="1">HKST-UBA02</strain>
    </source>
</reference>
<proteinExistence type="predicted"/>
<evidence type="ECO:0000313" key="2">
    <source>
        <dbReference type="Proteomes" id="UP000739538"/>
    </source>
</evidence>
<feature type="non-terminal residue" evidence="1">
    <location>
        <position position="1"/>
    </location>
</feature>
<name>A0A956NJB5_UNCEI</name>
<comment type="caution">
    <text evidence="1">The sequence shown here is derived from an EMBL/GenBank/DDBJ whole genome shotgun (WGS) entry which is preliminary data.</text>
</comment>
<dbReference type="EMBL" id="JAGQHS010000423">
    <property type="protein sequence ID" value="MCA9759646.1"/>
    <property type="molecule type" value="Genomic_DNA"/>
</dbReference>